<comment type="caution">
    <text evidence="1">The sequence shown here is derived from an EMBL/GenBank/DDBJ whole genome shotgun (WGS) entry which is preliminary data.</text>
</comment>
<organism evidence="1">
    <name type="scientific">marine sediment metagenome</name>
    <dbReference type="NCBI Taxonomy" id="412755"/>
    <lineage>
        <taxon>unclassified sequences</taxon>
        <taxon>metagenomes</taxon>
        <taxon>ecological metagenomes</taxon>
    </lineage>
</organism>
<gene>
    <name evidence="1" type="ORF">LCGC14_1802420</name>
</gene>
<feature type="non-terminal residue" evidence="1">
    <location>
        <position position="1"/>
    </location>
</feature>
<proteinExistence type="predicted"/>
<dbReference type="AlphaFoldDB" id="A0A0F9HC02"/>
<reference evidence="1" key="1">
    <citation type="journal article" date="2015" name="Nature">
        <title>Complex archaea that bridge the gap between prokaryotes and eukaryotes.</title>
        <authorList>
            <person name="Spang A."/>
            <person name="Saw J.H."/>
            <person name="Jorgensen S.L."/>
            <person name="Zaremba-Niedzwiedzka K."/>
            <person name="Martijn J."/>
            <person name="Lind A.E."/>
            <person name="van Eijk R."/>
            <person name="Schleper C."/>
            <person name="Guy L."/>
            <person name="Ettema T.J."/>
        </authorList>
    </citation>
    <scope>NUCLEOTIDE SEQUENCE</scope>
</reference>
<protein>
    <submittedName>
        <fullName evidence="1">Uncharacterized protein</fullName>
    </submittedName>
</protein>
<dbReference type="EMBL" id="LAZR01017388">
    <property type="protein sequence ID" value="KKM00637.1"/>
    <property type="molecule type" value="Genomic_DNA"/>
</dbReference>
<name>A0A0F9HC02_9ZZZZ</name>
<accession>A0A0F9HC02</accession>
<sequence length="60" mass="7172">SKVDILIEEMLEIEWMVEQFAKNSKIKRIESNFIKAQQIVNVILKEMDNFIKKYKENING</sequence>
<evidence type="ECO:0000313" key="1">
    <source>
        <dbReference type="EMBL" id="KKM00637.1"/>
    </source>
</evidence>